<dbReference type="NCBIfam" id="TIGR01396">
    <property type="entry name" value="FlgB"/>
    <property type="match status" value="1"/>
</dbReference>
<evidence type="ECO:0000313" key="9">
    <source>
        <dbReference type="Proteomes" id="UP000243333"/>
    </source>
</evidence>
<comment type="subcellular location">
    <subcellularLocation>
        <location evidence="1 6">Bacterial flagellum basal body</location>
    </subcellularLocation>
</comment>
<evidence type="ECO:0000256" key="5">
    <source>
        <dbReference type="ARBA" id="ARBA00024934"/>
    </source>
</evidence>
<evidence type="ECO:0000259" key="7">
    <source>
        <dbReference type="Pfam" id="PF00460"/>
    </source>
</evidence>
<dbReference type="EMBL" id="FNBU01000009">
    <property type="protein sequence ID" value="SDF38776.1"/>
    <property type="molecule type" value="Genomic_DNA"/>
</dbReference>
<dbReference type="OrthoDB" id="9792068at2"/>
<dbReference type="Proteomes" id="UP000243333">
    <property type="component" value="Unassembled WGS sequence"/>
</dbReference>
<organism evidence="8 9">
    <name type="scientific">Sporolituus thermophilus DSM 23256</name>
    <dbReference type="NCBI Taxonomy" id="1123285"/>
    <lineage>
        <taxon>Bacteria</taxon>
        <taxon>Bacillati</taxon>
        <taxon>Bacillota</taxon>
        <taxon>Negativicutes</taxon>
        <taxon>Selenomonadales</taxon>
        <taxon>Sporomusaceae</taxon>
        <taxon>Sporolituus</taxon>
    </lineage>
</organism>
<keyword evidence="4 6" id="KW-0975">Bacterial flagellum</keyword>
<reference evidence="9" key="1">
    <citation type="submission" date="2016-10" db="EMBL/GenBank/DDBJ databases">
        <authorList>
            <person name="Varghese N."/>
            <person name="Submissions S."/>
        </authorList>
    </citation>
    <scope>NUCLEOTIDE SEQUENCE [LARGE SCALE GENOMIC DNA]</scope>
    <source>
        <strain evidence="9">DSM 23256</strain>
    </source>
</reference>
<keyword evidence="8" id="KW-0282">Flagellum</keyword>
<evidence type="ECO:0000256" key="6">
    <source>
        <dbReference type="PIRNR" id="PIRNR002889"/>
    </source>
</evidence>
<dbReference type="PANTHER" id="PTHR30435">
    <property type="entry name" value="FLAGELLAR PROTEIN"/>
    <property type="match status" value="1"/>
</dbReference>
<dbReference type="GO" id="GO:0030694">
    <property type="term" value="C:bacterial-type flagellum basal body, rod"/>
    <property type="evidence" value="ECO:0007669"/>
    <property type="project" value="InterPro"/>
</dbReference>
<evidence type="ECO:0000256" key="3">
    <source>
        <dbReference type="ARBA" id="ARBA00014376"/>
    </source>
</evidence>
<dbReference type="PROSITE" id="PS00588">
    <property type="entry name" value="FLAGELLA_BB_ROD"/>
    <property type="match status" value="1"/>
</dbReference>
<gene>
    <name evidence="8" type="ORF">SAMN05660235_01400</name>
</gene>
<protein>
    <recommendedName>
        <fullName evidence="3 6">Flagellar basal body rod protein FlgB</fullName>
    </recommendedName>
</protein>
<evidence type="ECO:0000313" key="8">
    <source>
        <dbReference type="EMBL" id="SDF38776.1"/>
    </source>
</evidence>
<comment type="similarity">
    <text evidence="2 6">Belongs to the flagella basal body rod proteins family.</text>
</comment>
<dbReference type="RefSeq" id="WP_093689407.1">
    <property type="nucleotide sequence ID" value="NZ_FNBU01000009.1"/>
</dbReference>
<keyword evidence="9" id="KW-1185">Reference proteome</keyword>
<accession>A0A1G7KNS6</accession>
<proteinExistence type="inferred from homology"/>
<evidence type="ECO:0000256" key="1">
    <source>
        <dbReference type="ARBA" id="ARBA00004117"/>
    </source>
</evidence>
<dbReference type="InterPro" id="IPR019776">
    <property type="entry name" value="Flagellar_basal_body_rod_CS"/>
</dbReference>
<dbReference type="PANTHER" id="PTHR30435:SF12">
    <property type="entry name" value="FLAGELLAR BASAL BODY ROD PROTEIN FLGB"/>
    <property type="match status" value="1"/>
</dbReference>
<dbReference type="GO" id="GO:0071978">
    <property type="term" value="P:bacterial-type flagellum-dependent swarming motility"/>
    <property type="evidence" value="ECO:0007669"/>
    <property type="project" value="TreeGrafter"/>
</dbReference>
<dbReference type="InterPro" id="IPR001444">
    <property type="entry name" value="Flag_bb_rod_N"/>
</dbReference>
<keyword evidence="8" id="KW-0966">Cell projection</keyword>
<name>A0A1G7KNS6_9FIRM</name>
<dbReference type="InterPro" id="IPR006300">
    <property type="entry name" value="FlgB"/>
</dbReference>
<sequence>MFDALVSSPHVKVLERALAAAALRHKVISNNIANVNTPGFKRSEVHFEEHLKQALTGKSGLSRTHQRHLAAKSDDLSIEIMAVTNTAFRADGNNVDIDFEMAEMAKNNIYYDAVAQQLYRYFSNLKSVINEGRR</sequence>
<dbReference type="Pfam" id="PF00460">
    <property type="entry name" value="Flg_bb_rod"/>
    <property type="match status" value="1"/>
</dbReference>
<feature type="domain" description="Flagellar basal body rod protein N-terminal" evidence="7">
    <location>
        <begin position="13"/>
        <end position="41"/>
    </location>
</feature>
<dbReference type="STRING" id="1123285.SAMN05660235_01400"/>
<keyword evidence="8" id="KW-0969">Cilium</keyword>
<comment type="function">
    <text evidence="5 6">Structural component of flagellum, the bacterial motility apparatus. Part of the rod structure of flagellar basal body.</text>
</comment>
<dbReference type="PIRSF" id="PIRSF002889">
    <property type="entry name" value="Rod_FlgB"/>
    <property type="match status" value="1"/>
</dbReference>
<evidence type="ECO:0000256" key="2">
    <source>
        <dbReference type="ARBA" id="ARBA00009677"/>
    </source>
</evidence>
<comment type="subunit">
    <text evidence="6">The basal body constitutes a major portion of the flagellar organelle and consists of a number of rings mounted on a central rod.</text>
</comment>
<evidence type="ECO:0000256" key="4">
    <source>
        <dbReference type="ARBA" id="ARBA00023143"/>
    </source>
</evidence>
<dbReference type="AlphaFoldDB" id="A0A1G7KNS6"/>